<evidence type="ECO:0000313" key="2">
    <source>
        <dbReference type="EMBL" id="SIS72436.1"/>
    </source>
</evidence>
<dbReference type="RefSeq" id="WP_027380882.1">
    <property type="nucleotide sequence ID" value="NZ_FTOV01000002.1"/>
</dbReference>
<dbReference type="OrthoDB" id="1494062at2"/>
<dbReference type="AlphaFoldDB" id="A0A1N7LF79"/>
<dbReference type="InterPro" id="IPR049100">
    <property type="entry name" value="TAGT"/>
</dbReference>
<dbReference type="Proteomes" id="UP000185781">
    <property type="component" value="Unassembled WGS sequence"/>
</dbReference>
<reference evidence="2 3" key="1">
    <citation type="submission" date="2017-01" db="EMBL/GenBank/DDBJ databases">
        <authorList>
            <person name="Mah S.A."/>
            <person name="Swanson W.J."/>
            <person name="Moy G.W."/>
            <person name="Vacquier V.D."/>
        </authorList>
    </citation>
    <scope>NUCLEOTIDE SEQUENCE [LARGE SCALE GENOMIC DNA]</scope>
    <source>
        <strain evidence="2 3">DSM 18014</strain>
    </source>
</reference>
<sequence>MKNKFPIYIVSKGRYEIRLTSESLSRMKVDHYIVVEEQEYELYRKHTKGNPYVTILILDKTFQDNYQTLDDLGSTKSKGPGPARNFVWDHSIKNGFAWHWVMDDNIQSFYRWNRNKQIRVETGAIFAAMEDFCMRYENVVMAGPNYFMFACSKQKTPPFIANTRIYSCNLIRNDIPFRWRGRYNEDTILSLDILTAGLCTVQFYAFLQEKLRTQVLKGGNTGEFYAKEGTYPKSKMLVDVYPQYAKIVYKFKRVHHHVDYTPFKRNKFIKKPIEIPTGINNYGMEIKNITTLDKKS</sequence>
<dbReference type="STRING" id="373672.SAMN05421785_102193"/>
<protein>
    <recommendedName>
        <fullName evidence="1">TET-Associated Glycosyltransferase domain-containing protein</fullName>
    </recommendedName>
</protein>
<organism evidence="2 3">
    <name type="scientific">Chryseobacterium gambrini</name>
    <dbReference type="NCBI Taxonomy" id="373672"/>
    <lineage>
        <taxon>Bacteria</taxon>
        <taxon>Pseudomonadati</taxon>
        <taxon>Bacteroidota</taxon>
        <taxon>Flavobacteriia</taxon>
        <taxon>Flavobacteriales</taxon>
        <taxon>Weeksellaceae</taxon>
        <taxon>Chryseobacterium group</taxon>
        <taxon>Chryseobacterium</taxon>
    </lineage>
</organism>
<dbReference type="EMBL" id="FTOV01000002">
    <property type="protein sequence ID" value="SIS72436.1"/>
    <property type="molecule type" value="Genomic_DNA"/>
</dbReference>
<evidence type="ECO:0000259" key="1">
    <source>
        <dbReference type="Pfam" id="PF20691"/>
    </source>
</evidence>
<gene>
    <name evidence="2" type="ORF">SAMN05421785_102193</name>
</gene>
<accession>A0A1N7LF79</accession>
<feature type="domain" description="TET-Associated Glycosyltransferase" evidence="1">
    <location>
        <begin position="5"/>
        <end position="219"/>
    </location>
</feature>
<proteinExistence type="predicted"/>
<dbReference type="Pfam" id="PF20691">
    <property type="entry name" value="TAGT"/>
    <property type="match status" value="1"/>
</dbReference>
<evidence type="ECO:0000313" key="3">
    <source>
        <dbReference type="Proteomes" id="UP000185781"/>
    </source>
</evidence>
<name>A0A1N7LF79_9FLAO</name>